<name>A0A3A8K7T2_9BACT</name>
<keyword evidence="1" id="KW-0472">Membrane</keyword>
<sequence length="363" mass="38900">MLPGMNASRHPLSRWAFAVGLVTTPMALVLFALAACIGASASGWGYALGGVLFSLGLLTKPWRTRRGLARAGLGLIVAVAAVRLAVADGARVHTERMPVPGTRYLNRLVDERDGTLLAAHALLLTRRLPASDTAGFIPALEAAFDRLSREEGTVATPAIATWLGLQSPDAFDTVVITPEHPSSDTAVVMLHGYTGNFTVYCWQLARAARAISARTVCPSVGPQGDWWTDDGARTLERTLAWLKGQGIRRVYLGGLSNGAVGAHVLSSRVASAGIELRGLVLIAGAQRRASTPPVPVLFVQGARDTMMPARIARDAAARLGRRATWFEVDSGHFAFLDRHAACEEAIRGWLLQQEQRTRGQTSR</sequence>
<evidence type="ECO:0000259" key="2">
    <source>
        <dbReference type="Pfam" id="PF08386"/>
    </source>
</evidence>
<dbReference type="InterPro" id="IPR029058">
    <property type="entry name" value="AB_hydrolase_fold"/>
</dbReference>
<comment type="caution">
    <text evidence="3">The sequence shown here is derived from an EMBL/GenBank/DDBJ whole genome shotgun (WGS) entry which is preliminary data.</text>
</comment>
<evidence type="ECO:0000313" key="4">
    <source>
        <dbReference type="Proteomes" id="UP000268313"/>
    </source>
</evidence>
<keyword evidence="4" id="KW-1185">Reference proteome</keyword>
<keyword evidence="1" id="KW-1133">Transmembrane helix</keyword>
<protein>
    <submittedName>
        <fullName evidence="3">Alpha/beta hydrolase</fullName>
    </submittedName>
</protein>
<dbReference type="Pfam" id="PF08386">
    <property type="entry name" value="Abhydrolase_4"/>
    <property type="match status" value="1"/>
</dbReference>
<dbReference type="Proteomes" id="UP000268313">
    <property type="component" value="Unassembled WGS sequence"/>
</dbReference>
<keyword evidence="3" id="KW-0378">Hydrolase</keyword>
<dbReference type="AlphaFoldDB" id="A0A3A8K7T2"/>
<dbReference type="EMBL" id="RAWE01000032">
    <property type="protein sequence ID" value="RKH04130.1"/>
    <property type="molecule type" value="Genomic_DNA"/>
</dbReference>
<evidence type="ECO:0000256" key="1">
    <source>
        <dbReference type="SAM" id="Phobius"/>
    </source>
</evidence>
<feature type="transmembrane region" description="Helical" evidence="1">
    <location>
        <begin position="67"/>
        <end position="86"/>
    </location>
</feature>
<dbReference type="InterPro" id="IPR013595">
    <property type="entry name" value="Pept_S33_TAP-like_C"/>
</dbReference>
<dbReference type="Gene3D" id="3.40.50.1820">
    <property type="entry name" value="alpha/beta hydrolase"/>
    <property type="match status" value="2"/>
</dbReference>
<proteinExistence type="predicted"/>
<accession>A0A3A8K7T2</accession>
<organism evidence="3 4">
    <name type="scientific">Corallococcus carmarthensis</name>
    <dbReference type="NCBI Taxonomy" id="2316728"/>
    <lineage>
        <taxon>Bacteria</taxon>
        <taxon>Pseudomonadati</taxon>
        <taxon>Myxococcota</taxon>
        <taxon>Myxococcia</taxon>
        <taxon>Myxococcales</taxon>
        <taxon>Cystobacterineae</taxon>
        <taxon>Myxococcaceae</taxon>
        <taxon>Corallococcus</taxon>
    </lineage>
</organism>
<dbReference type="GO" id="GO:0016787">
    <property type="term" value="F:hydrolase activity"/>
    <property type="evidence" value="ECO:0007669"/>
    <property type="project" value="UniProtKB-KW"/>
</dbReference>
<reference evidence="4" key="1">
    <citation type="submission" date="2018-09" db="EMBL/GenBank/DDBJ databases">
        <authorList>
            <person name="Livingstone P.G."/>
            <person name="Whitworth D.E."/>
        </authorList>
    </citation>
    <scope>NUCLEOTIDE SEQUENCE [LARGE SCALE GENOMIC DNA]</scope>
    <source>
        <strain evidence="4">CA043D</strain>
    </source>
</reference>
<dbReference type="OrthoDB" id="5517503at2"/>
<keyword evidence="1" id="KW-0812">Transmembrane</keyword>
<dbReference type="SUPFAM" id="SSF53474">
    <property type="entry name" value="alpha/beta-Hydrolases"/>
    <property type="match status" value="1"/>
</dbReference>
<evidence type="ECO:0000313" key="3">
    <source>
        <dbReference type="EMBL" id="RKH04130.1"/>
    </source>
</evidence>
<feature type="domain" description="Peptidase S33 tripeptidyl aminopeptidase-like C-terminal" evidence="2">
    <location>
        <begin position="293"/>
        <end position="359"/>
    </location>
</feature>
<feature type="transmembrane region" description="Helical" evidence="1">
    <location>
        <begin position="12"/>
        <end position="35"/>
    </location>
</feature>
<gene>
    <name evidence="3" type="ORF">D7X32_12005</name>
</gene>